<evidence type="ECO:0000256" key="2">
    <source>
        <dbReference type="ARBA" id="ARBA00005975"/>
    </source>
</evidence>
<keyword evidence="10" id="KW-1185">Reference proteome</keyword>
<gene>
    <name evidence="9" type="ORF">SteCoe_25017</name>
</gene>
<feature type="compositionally biased region" description="Low complexity" evidence="6">
    <location>
        <begin position="1"/>
        <end position="12"/>
    </location>
</feature>
<keyword evidence="3" id="KW-0479">Metal-binding</keyword>
<feature type="domain" description="LITAF" evidence="8">
    <location>
        <begin position="81"/>
        <end position="166"/>
    </location>
</feature>
<dbReference type="AlphaFoldDB" id="A0A1R2BG54"/>
<keyword evidence="4" id="KW-0862">Zinc</keyword>
<dbReference type="GO" id="GO:0008270">
    <property type="term" value="F:zinc ion binding"/>
    <property type="evidence" value="ECO:0007669"/>
    <property type="project" value="TreeGrafter"/>
</dbReference>
<evidence type="ECO:0000256" key="4">
    <source>
        <dbReference type="ARBA" id="ARBA00022833"/>
    </source>
</evidence>
<dbReference type="PANTHER" id="PTHR23292">
    <property type="entry name" value="LIPOPOLYSACCHARIDE-INDUCED TUMOR NECROSIS FACTOR-ALPHA FACTOR"/>
    <property type="match status" value="1"/>
</dbReference>
<dbReference type="PROSITE" id="PS51837">
    <property type="entry name" value="LITAF"/>
    <property type="match status" value="1"/>
</dbReference>
<accession>A0A1R2BG54</accession>
<proteinExistence type="inferred from homology"/>
<keyword evidence="7" id="KW-0812">Transmembrane</keyword>
<name>A0A1R2BG54_9CILI</name>
<feature type="region of interest" description="Disordered" evidence="6">
    <location>
        <begin position="1"/>
        <end position="77"/>
    </location>
</feature>
<evidence type="ECO:0000256" key="3">
    <source>
        <dbReference type="ARBA" id="ARBA00022723"/>
    </source>
</evidence>
<feature type="compositionally biased region" description="Pro residues" evidence="6">
    <location>
        <begin position="13"/>
        <end position="57"/>
    </location>
</feature>
<comment type="similarity">
    <text evidence="2">Belongs to the CDIP1/LITAF family.</text>
</comment>
<dbReference type="SMART" id="SM00714">
    <property type="entry name" value="LITAF"/>
    <property type="match status" value="1"/>
</dbReference>
<evidence type="ECO:0000256" key="1">
    <source>
        <dbReference type="ARBA" id="ARBA00004170"/>
    </source>
</evidence>
<comment type="caution">
    <text evidence="9">The sequence shown here is derived from an EMBL/GenBank/DDBJ whole genome shotgun (WGS) entry which is preliminary data.</text>
</comment>
<dbReference type="PANTHER" id="PTHR23292:SF6">
    <property type="entry name" value="FI16602P1-RELATED"/>
    <property type="match status" value="1"/>
</dbReference>
<keyword evidence="7" id="KW-1133">Transmembrane helix</keyword>
<evidence type="ECO:0000256" key="6">
    <source>
        <dbReference type="SAM" id="MobiDB-lite"/>
    </source>
</evidence>
<dbReference type="InterPro" id="IPR006629">
    <property type="entry name" value="LITAF"/>
</dbReference>
<evidence type="ECO:0000313" key="9">
    <source>
        <dbReference type="EMBL" id="OMJ75753.1"/>
    </source>
</evidence>
<dbReference type="EMBL" id="MPUH01000670">
    <property type="protein sequence ID" value="OMJ75753.1"/>
    <property type="molecule type" value="Genomic_DNA"/>
</dbReference>
<evidence type="ECO:0000313" key="10">
    <source>
        <dbReference type="Proteomes" id="UP000187209"/>
    </source>
</evidence>
<dbReference type="Pfam" id="PF10601">
    <property type="entry name" value="zf-LITAF-like"/>
    <property type="match status" value="1"/>
</dbReference>
<dbReference type="GO" id="GO:0016020">
    <property type="term" value="C:membrane"/>
    <property type="evidence" value="ECO:0007669"/>
    <property type="project" value="UniProtKB-SubCell"/>
</dbReference>
<dbReference type="Proteomes" id="UP000187209">
    <property type="component" value="Unassembled WGS sequence"/>
</dbReference>
<evidence type="ECO:0000256" key="7">
    <source>
        <dbReference type="SAM" id="Phobius"/>
    </source>
</evidence>
<reference evidence="9 10" key="1">
    <citation type="submission" date="2016-11" db="EMBL/GenBank/DDBJ databases">
        <title>The macronuclear genome of Stentor coeruleus: a giant cell with tiny introns.</title>
        <authorList>
            <person name="Slabodnick M."/>
            <person name="Ruby J.G."/>
            <person name="Reiff S.B."/>
            <person name="Swart E.C."/>
            <person name="Gosai S."/>
            <person name="Prabakaran S."/>
            <person name="Witkowska E."/>
            <person name="Larue G.E."/>
            <person name="Fisher S."/>
            <person name="Freeman R.M."/>
            <person name="Gunawardena J."/>
            <person name="Chu W."/>
            <person name="Stover N.A."/>
            <person name="Gregory B.D."/>
            <person name="Nowacki M."/>
            <person name="Derisi J."/>
            <person name="Roy S.W."/>
            <person name="Marshall W.F."/>
            <person name="Sood P."/>
        </authorList>
    </citation>
    <scope>NUCLEOTIDE SEQUENCE [LARGE SCALE GENOMIC DNA]</scope>
    <source>
        <strain evidence="9">WM001</strain>
    </source>
</reference>
<dbReference type="InterPro" id="IPR037519">
    <property type="entry name" value="LITAF_fam"/>
</dbReference>
<evidence type="ECO:0000256" key="5">
    <source>
        <dbReference type="ARBA" id="ARBA00023136"/>
    </source>
</evidence>
<protein>
    <recommendedName>
        <fullName evidence="8">LITAF domain-containing protein</fullName>
    </recommendedName>
</protein>
<feature type="transmembrane region" description="Helical" evidence="7">
    <location>
        <begin position="122"/>
        <end position="144"/>
    </location>
</feature>
<comment type="subcellular location">
    <subcellularLocation>
        <location evidence="1">Membrane</location>
        <topology evidence="1">Peripheral membrane protein</topology>
    </subcellularLocation>
</comment>
<keyword evidence="5 7" id="KW-0472">Membrane</keyword>
<dbReference type="OrthoDB" id="4713066at2759"/>
<sequence>MDPYNQQGYPPQHGYPPPPPNAYPPEGYPPQYPPPQYQPQPGYPPQPQPGYPPPPGYAPQGYAQPGYPPPNMQPNYQQPPTSIIAIAPAPVRPVFGPNSTLAFCDHCKVNVSTHTVTYVGCMVWLMFFIFLFFSPIISCLPFCIRGWYDIGHNCPKCSRRLGMFTPL</sequence>
<evidence type="ECO:0000259" key="8">
    <source>
        <dbReference type="PROSITE" id="PS51837"/>
    </source>
</evidence>
<organism evidence="9 10">
    <name type="scientific">Stentor coeruleus</name>
    <dbReference type="NCBI Taxonomy" id="5963"/>
    <lineage>
        <taxon>Eukaryota</taxon>
        <taxon>Sar</taxon>
        <taxon>Alveolata</taxon>
        <taxon>Ciliophora</taxon>
        <taxon>Postciliodesmatophora</taxon>
        <taxon>Heterotrichea</taxon>
        <taxon>Heterotrichida</taxon>
        <taxon>Stentoridae</taxon>
        <taxon>Stentor</taxon>
    </lineage>
</organism>